<dbReference type="GO" id="GO:0008324">
    <property type="term" value="F:monoatomic cation transmembrane transporter activity"/>
    <property type="evidence" value="ECO:0007669"/>
    <property type="project" value="InterPro"/>
</dbReference>
<dbReference type="Pfam" id="PF01545">
    <property type="entry name" value="Cation_efflux"/>
    <property type="match status" value="1"/>
</dbReference>
<comment type="function">
    <text evidence="1">Involved in sequestration of excess metal in the cytoplasm into vacuoles to maintain metal homeostasis.</text>
</comment>
<evidence type="ECO:0000256" key="2">
    <source>
        <dbReference type="ARBA" id="ARBA00004141"/>
    </source>
</evidence>
<comment type="caution">
    <text evidence="9">The sequence shown here is derived from an EMBL/GenBank/DDBJ whole genome shotgun (WGS) entry which is preliminary data.</text>
</comment>
<feature type="domain" description="Cation efflux protein transmembrane" evidence="8">
    <location>
        <begin position="80"/>
        <end position="139"/>
    </location>
</feature>
<organism evidence="9 10">
    <name type="scientific">Ensete ventricosum</name>
    <name type="common">Abyssinian banana</name>
    <name type="synonym">Musa ensete</name>
    <dbReference type="NCBI Taxonomy" id="4639"/>
    <lineage>
        <taxon>Eukaryota</taxon>
        <taxon>Viridiplantae</taxon>
        <taxon>Streptophyta</taxon>
        <taxon>Embryophyta</taxon>
        <taxon>Tracheophyta</taxon>
        <taxon>Spermatophyta</taxon>
        <taxon>Magnoliopsida</taxon>
        <taxon>Liliopsida</taxon>
        <taxon>Zingiberales</taxon>
        <taxon>Musaceae</taxon>
        <taxon>Ensete</taxon>
    </lineage>
</organism>
<evidence type="ECO:0000313" key="9">
    <source>
        <dbReference type="EMBL" id="RRT79739.1"/>
    </source>
</evidence>
<keyword evidence="6" id="KW-1133">Transmembrane helix</keyword>
<dbReference type="PANTHER" id="PTHR43840">
    <property type="entry name" value="MITOCHONDRIAL METAL TRANSPORTER 1-RELATED"/>
    <property type="match status" value="1"/>
</dbReference>
<keyword evidence="4" id="KW-0813">Transport</keyword>
<protein>
    <recommendedName>
        <fullName evidence="8">Cation efflux protein transmembrane domain-containing protein</fullName>
    </recommendedName>
</protein>
<evidence type="ECO:0000256" key="5">
    <source>
        <dbReference type="ARBA" id="ARBA00022692"/>
    </source>
</evidence>
<dbReference type="Gene3D" id="1.20.1510.10">
    <property type="entry name" value="Cation efflux protein transmembrane domain"/>
    <property type="match status" value="1"/>
</dbReference>
<dbReference type="Proteomes" id="UP000287651">
    <property type="component" value="Unassembled WGS sequence"/>
</dbReference>
<dbReference type="SUPFAM" id="SSF161111">
    <property type="entry name" value="Cation efflux protein transmembrane domain-like"/>
    <property type="match status" value="1"/>
</dbReference>
<evidence type="ECO:0000256" key="4">
    <source>
        <dbReference type="ARBA" id="ARBA00022448"/>
    </source>
</evidence>
<evidence type="ECO:0000313" key="10">
    <source>
        <dbReference type="Proteomes" id="UP000287651"/>
    </source>
</evidence>
<dbReference type="AlphaFoldDB" id="A0A427ATZ4"/>
<dbReference type="InterPro" id="IPR027469">
    <property type="entry name" value="Cation_efflux_TMD_sf"/>
</dbReference>
<evidence type="ECO:0000256" key="1">
    <source>
        <dbReference type="ARBA" id="ARBA00003168"/>
    </source>
</evidence>
<name>A0A427ATZ4_ENSVE</name>
<evidence type="ECO:0000256" key="6">
    <source>
        <dbReference type="ARBA" id="ARBA00022989"/>
    </source>
</evidence>
<reference evidence="9 10" key="1">
    <citation type="journal article" date="2014" name="Agronomy (Basel)">
        <title>A Draft Genome Sequence for Ensete ventricosum, the Drought-Tolerant Tree Against Hunger.</title>
        <authorList>
            <person name="Harrison J."/>
            <person name="Moore K.A."/>
            <person name="Paszkiewicz K."/>
            <person name="Jones T."/>
            <person name="Grant M."/>
            <person name="Ambacheew D."/>
            <person name="Muzemil S."/>
            <person name="Studholme D.J."/>
        </authorList>
    </citation>
    <scope>NUCLEOTIDE SEQUENCE [LARGE SCALE GENOMIC DNA]</scope>
</reference>
<comment type="similarity">
    <text evidence="3">Belongs to the cation diffusion facilitator (CDF) transporter (TC 2.A.4) family. SLC30A subfamily.</text>
</comment>
<dbReference type="PANTHER" id="PTHR43840:SF15">
    <property type="entry name" value="MITOCHONDRIAL METAL TRANSPORTER 1-RELATED"/>
    <property type="match status" value="1"/>
</dbReference>
<proteinExistence type="inferred from homology"/>
<keyword evidence="5" id="KW-0812">Transmembrane</keyword>
<gene>
    <name evidence="9" type="ORF">B296_00001109</name>
</gene>
<dbReference type="InterPro" id="IPR058533">
    <property type="entry name" value="Cation_efflux_TM"/>
</dbReference>
<evidence type="ECO:0000259" key="8">
    <source>
        <dbReference type="Pfam" id="PF01545"/>
    </source>
</evidence>
<accession>A0A427ATZ4</accession>
<evidence type="ECO:0000256" key="7">
    <source>
        <dbReference type="ARBA" id="ARBA00023136"/>
    </source>
</evidence>
<dbReference type="InterPro" id="IPR050291">
    <property type="entry name" value="CDF_Transporter"/>
</dbReference>
<sequence length="146" mass="15731">MGFRFSHLAAFRRSHRPYGHLLPLSGQLTAALFPSSPAAAETPNHSQIGVRWHVGGHFHSHHHHGDDKGKGSEGIFRLGLGADIALAAGKAFTGYFTGSTAIVADAAHSVSDIVLSGVAWWSYRAAKAPKDEEHPYGWSFQFSPCN</sequence>
<comment type="subcellular location">
    <subcellularLocation>
        <location evidence="2">Membrane</location>
        <topology evidence="2">Multi-pass membrane protein</topology>
    </subcellularLocation>
</comment>
<evidence type="ECO:0000256" key="3">
    <source>
        <dbReference type="ARBA" id="ARBA00008873"/>
    </source>
</evidence>
<dbReference type="EMBL" id="AMZH03001325">
    <property type="protein sequence ID" value="RRT79739.1"/>
    <property type="molecule type" value="Genomic_DNA"/>
</dbReference>
<keyword evidence="7" id="KW-0472">Membrane</keyword>
<dbReference type="GO" id="GO:0005774">
    <property type="term" value="C:vacuolar membrane"/>
    <property type="evidence" value="ECO:0007669"/>
    <property type="project" value="UniProtKB-SubCell"/>
</dbReference>